<evidence type="ECO:0000256" key="1">
    <source>
        <dbReference type="SAM" id="MobiDB-lite"/>
    </source>
</evidence>
<evidence type="ECO:0000313" key="2">
    <source>
        <dbReference type="EMBL" id="MFB9133711.1"/>
    </source>
</evidence>
<proteinExistence type="predicted"/>
<evidence type="ECO:0008006" key="4">
    <source>
        <dbReference type="Google" id="ProtNLM"/>
    </source>
</evidence>
<name>A0ABV5HHK1_9VIBR</name>
<evidence type="ECO:0000313" key="3">
    <source>
        <dbReference type="Proteomes" id="UP001589645"/>
    </source>
</evidence>
<dbReference type="Proteomes" id="UP001589645">
    <property type="component" value="Unassembled WGS sequence"/>
</dbReference>
<gene>
    <name evidence="2" type="ORF">ACFFUV_01870</name>
</gene>
<organism evidence="2 3">
    <name type="scientific">Vibrio olivae</name>
    <dbReference type="NCBI Taxonomy" id="1243002"/>
    <lineage>
        <taxon>Bacteria</taxon>
        <taxon>Pseudomonadati</taxon>
        <taxon>Pseudomonadota</taxon>
        <taxon>Gammaproteobacteria</taxon>
        <taxon>Vibrionales</taxon>
        <taxon>Vibrionaceae</taxon>
        <taxon>Vibrio</taxon>
    </lineage>
</organism>
<accession>A0ABV5HHK1</accession>
<reference evidence="2 3" key="1">
    <citation type="submission" date="2024-09" db="EMBL/GenBank/DDBJ databases">
        <authorList>
            <person name="Sun Q."/>
            <person name="Mori K."/>
        </authorList>
    </citation>
    <scope>NUCLEOTIDE SEQUENCE [LARGE SCALE GENOMIC DNA]</scope>
    <source>
        <strain evidence="2 3">CECT 8064</strain>
    </source>
</reference>
<protein>
    <recommendedName>
        <fullName evidence="4">Transposase</fullName>
    </recommendedName>
</protein>
<keyword evidence="3" id="KW-1185">Reference proteome</keyword>
<feature type="compositionally biased region" description="Basic and acidic residues" evidence="1">
    <location>
        <begin position="21"/>
        <end position="31"/>
    </location>
</feature>
<comment type="caution">
    <text evidence="2">The sequence shown here is derived from an EMBL/GenBank/DDBJ whole genome shotgun (WGS) entry which is preliminary data.</text>
</comment>
<feature type="region of interest" description="Disordered" evidence="1">
    <location>
        <begin position="21"/>
        <end position="40"/>
    </location>
</feature>
<dbReference type="EMBL" id="JBHMEP010000001">
    <property type="protein sequence ID" value="MFB9133711.1"/>
    <property type="molecule type" value="Genomic_DNA"/>
</dbReference>
<sequence>MGDKIKIPYITETVLIDGTYHQEQRSGEDRRKSKQKYPYYDRRKRIDPRIGWVKKINEEV</sequence>
<dbReference type="RefSeq" id="WP_390189236.1">
    <property type="nucleotide sequence ID" value="NZ_JBHMEP010000001.1"/>
</dbReference>